<dbReference type="AlphaFoldDB" id="A0A840RGK0"/>
<keyword evidence="2" id="KW-1185">Reference proteome</keyword>
<name>A0A840RGK0_9NEIS</name>
<dbReference type="EMBL" id="JACHHN010000004">
    <property type="protein sequence ID" value="MBB5191456.1"/>
    <property type="molecule type" value="Genomic_DNA"/>
</dbReference>
<sequence length="234" mass="26436">MNQVSADYIQPHPCGHFIHSAPNLYILVRYQSTKVAPDYCLASCEFLDDTDPTKGKGLATYLSLFDAYLAAAFSCKPGEQWRVLPASSFDPRDLIDANYGQLHYFVHFGWAAADRKIFRRTQGGLASVYALDTIQSDQSIPLYIEIHIPDEDLAHYVFLREQAGLFAHKEHDLSFALMDEQQRLQQVSLAIAALPAQHAVGTVSQLAFYDFNFAQWLFVPIEKFNDFYKEGGIS</sequence>
<dbReference type="RefSeq" id="WP_221303132.1">
    <property type="nucleotide sequence ID" value="NZ_JACHHN010000004.1"/>
</dbReference>
<protein>
    <submittedName>
        <fullName evidence="1">Uncharacterized protein</fullName>
    </submittedName>
</protein>
<gene>
    <name evidence="1" type="ORF">HNQ50_002186</name>
</gene>
<comment type="caution">
    <text evidence="1">The sequence shown here is derived from an EMBL/GenBank/DDBJ whole genome shotgun (WGS) entry which is preliminary data.</text>
</comment>
<proteinExistence type="predicted"/>
<dbReference type="Proteomes" id="UP000543030">
    <property type="component" value="Unassembled WGS sequence"/>
</dbReference>
<reference evidence="1 2" key="1">
    <citation type="submission" date="2020-08" db="EMBL/GenBank/DDBJ databases">
        <title>Genomic Encyclopedia of Type Strains, Phase IV (KMG-IV): sequencing the most valuable type-strain genomes for metagenomic binning, comparative biology and taxonomic classification.</title>
        <authorList>
            <person name="Goeker M."/>
        </authorList>
    </citation>
    <scope>NUCLEOTIDE SEQUENCE [LARGE SCALE GENOMIC DNA]</scope>
    <source>
        <strain evidence="1 2">DSM 18233</strain>
    </source>
</reference>
<evidence type="ECO:0000313" key="1">
    <source>
        <dbReference type="EMBL" id="MBB5191456.1"/>
    </source>
</evidence>
<organism evidence="1 2">
    <name type="scientific">Silvimonas terrae</name>
    <dbReference type="NCBI Taxonomy" id="300266"/>
    <lineage>
        <taxon>Bacteria</taxon>
        <taxon>Pseudomonadati</taxon>
        <taxon>Pseudomonadota</taxon>
        <taxon>Betaproteobacteria</taxon>
        <taxon>Neisseriales</taxon>
        <taxon>Chitinibacteraceae</taxon>
        <taxon>Silvimonas</taxon>
    </lineage>
</organism>
<evidence type="ECO:0000313" key="2">
    <source>
        <dbReference type="Proteomes" id="UP000543030"/>
    </source>
</evidence>
<accession>A0A840RGK0</accession>